<protein>
    <submittedName>
        <fullName evidence="2">Uncharacterized protein</fullName>
    </submittedName>
</protein>
<proteinExistence type="predicted"/>
<name>A0A1I9SDE7_9CAUD</name>
<dbReference type="InterPro" id="IPR055635">
    <property type="entry name" value="DUF7211"/>
</dbReference>
<dbReference type="EMBL" id="KX670789">
    <property type="protein sequence ID" value="AOZ64874.1"/>
    <property type="molecule type" value="Genomic_DNA"/>
</dbReference>
<sequence>MSSSEDEIARILRHGELTADDILGRSLAHYGVKGMKWGVRKDEDGKGRDAATEKWKKAHKPKKQPSTEQGKKNLAANEKKSLAKLEGSDEPPKKKSFVARHKKALIFAGAIAGLYAANKVAEAKTIKSIEELRGKSIDANTFQKHVNHSKIKTWMTNDYIHESSWARDEFTLPAGHEFHRLSKKAESEFRDATYATHSPEDYHRYVAQFRQELGGNLHHVTFQANEDIRVPKLSTTLEALKQALVGDKKEFNAWYTDDRVLAKYQELSGGSWDDSHAKGMFDNLRKKGYGAIVDEMDAGVIGETPLVVFARELVGKKSSEPLTKSDIDFAEASLVELENRKY</sequence>
<dbReference type="Proteomes" id="UP000224592">
    <property type="component" value="Segment"/>
</dbReference>
<dbReference type="Pfam" id="PF23847">
    <property type="entry name" value="DUF7211"/>
    <property type="match status" value="1"/>
</dbReference>
<evidence type="ECO:0000256" key="1">
    <source>
        <dbReference type="SAM" id="MobiDB-lite"/>
    </source>
</evidence>
<accession>A0A1I9SDE7</accession>
<evidence type="ECO:0000313" key="3">
    <source>
        <dbReference type="Proteomes" id="UP000224592"/>
    </source>
</evidence>
<feature type="compositionally biased region" description="Basic and acidic residues" evidence="1">
    <location>
        <begin position="39"/>
        <end position="55"/>
    </location>
</feature>
<reference evidence="2 3" key="1">
    <citation type="submission" date="2016-08" db="EMBL/GenBank/DDBJ databases">
        <authorList>
            <person name="Delwel I.O."/>
            <person name="Rosado J.E."/>
            <person name="Bhuiyan S."/>
            <person name="Layton S.R."/>
            <person name="Benjamin R.C."/>
            <person name="Hughes L.E."/>
            <person name="Garlena R.A."/>
            <person name="Russell D.A."/>
            <person name="Pope W.H."/>
            <person name="Jacobs-Sera D."/>
            <person name="Hendrix R.W."/>
            <person name="Hatfull G.F."/>
        </authorList>
    </citation>
    <scope>NUCLEOTIDE SEQUENCE [LARGE SCALE GENOMIC DNA]</scope>
</reference>
<gene>
    <name evidence="2" type="ORF">SEA_OLYMPICHELADO_9</name>
</gene>
<organism evidence="2 3">
    <name type="scientific">Streptomyces phage OlympicHelado</name>
    <dbReference type="NCBI Taxonomy" id="1897524"/>
    <lineage>
        <taxon>Viruses</taxon>
        <taxon>Duplodnaviria</taxon>
        <taxon>Heunggongvirae</taxon>
        <taxon>Uroviricota</taxon>
        <taxon>Caudoviricetes</taxon>
        <taxon>Rimavirus</taxon>
        <taxon>Rimavirus rima</taxon>
    </lineage>
</organism>
<feature type="region of interest" description="Disordered" evidence="1">
    <location>
        <begin position="38"/>
        <end position="76"/>
    </location>
</feature>
<evidence type="ECO:0000313" key="2">
    <source>
        <dbReference type="EMBL" id="AOZ64874.1"/>
    </source>
</evidence>